<dbReference type="GO" id="GO:0030170">
    <property type="term" value="F:pyridoxal phosphate binding"/>
    <property type="evidence" value="ECO:0007669"/>
    <property type="project" value="InterPro"/>
</dbReference>
<dbReference type="InterPro" id="IPR015421">
    <property type="entry name" value="PyrdxlP-dep_Trfase_major"/>
</dbReference>
<dbReference type="SUPFAM" id="SSF53383">
    <property type="entry name" value="PLP-dependent transferases"/>
    <property type="match status" value="1"/>
</dbReference>
<dbReference type="GO" id="GO:0003961">
    <property type="term" value="F:O-acetylhomoserine aminocarboxypropyltransferase activity"/>
    <property type="evidence" value="ECO:0007669"/>
    <property type="project" value="TreeGrafter"/>
</dbReference>
<dbReference type="GO" id="GO:0006535">
    <property type="term" value="P:cysteine biosynthetic process from serine"/>
    <property type="evidence" value="ECO:0007669"/>
    <property type="project" value="TreeGrafter"/>
</dbReference>
<dbReference type="OrthoDB" id="9790858at2"/>
<dbReference type="Proteomes" id="UP000233293">
    <property type="component" value="Unassembled WGS sequence"/>
</dbReference>
<keyword evidence="9" id="KW-1185">Reference proteome</keyword>
<dbReference type="EMBL" id="PIUM01000012">
    <property type="protein sequence ID" value="PKU24269.1"/>
    <property type="molecule type" value="Genomic_DNA"/>
</dbReference>
<dbReference type="Gene3D" id="3.40.640.10">
    <property type="entry name" value="Type I PLP-dependent aspartate aminotransferase-like (Major domain)"/>
    <property type="match status" value="1"/>
</dbReference>
<evidence type="ECO:0000313" key="8">
    <source>
        <dbReference type="EMBL" id="PKU24269.1"/>
    </source>
</evidence>
<evidence type="ECO:0000313" key="9">
    <source>
        <dbReference type="Proteomes" id="UP000233293"/>
    </source>
</evidence>
<dbReference type="FunFam" id="3.40.640.10:FF:000035">
    <property type="entry name" value="O-succinylhomoserine sulfhydrylase"/>
    <property type="match status" value="1"/>
</dbReference>
<dbReference type="InterPro" id="IPR015424">
    <property type="entry name" value="PyrdxlP-dep_Trfase"/>
</dbReference>
<gene>
    <name evidence="8" type="ORF">CWS72_11765</name>
</gene>
<dbReference type="GO" id="GO:0004124">
    <property type="term" value="F:cysteine synthase activity"/>
    <property type="evidence" value="ECO:0007669"/>
    <property type="project" value="TreeGrafter"/>
</dbReference>
<dbReference type="GO" id="GO:0019346">
    <property type="term" value="P:transsulfuration"/>
    <property type="evidence" value="ECO:0007669"/>
    <property type="project" value="InterPro"/>
</dbReference>
<dbReference type="AlphaFoldDB" id="A0A2N3PV41"/>
<dbReference type="Gene3D" id="3.90.1150.10">
    <property type="entry name" value="Aspartate Aminotransferase, domain 1"/>
    <property type="match status" value="1"/>
</dbReference>
<keyword evidence="3" id="KW-0808">Transferase</keyword>
<name>A0A2N3PV41_9PROT</name>
<evidence type="ECO:0000256" key="7">
    <source>
        <dbReference type="SAM" id="MobiDB-lite"/>
    </source>
</evidence>
<accession>A0A2N3PV41</accession>
<comment type="similarity">
    <text evidence="2 6">Belongs to the trans-sulfuration enzymes family.</text>
</comment>
<dbReference type="GO" id="GO:0005737">
    <property type="term" value="C:cytoplasm"/>
    <property type="evidence" value="ECO:0007669"/>
    <property type="project" value="TreeGrafter"/>
</dbReference>
<dbReference type="PIRSF" id="PIRSF001434">
    <property type="entry name" value="CGS"/>
    <property type="match status" value="1"/>
</dbReference>
<dbReference type="Pfam" id="PF01053">
    <property type="entry name" value="Cys_Met_Meta_PP"/>
    <property type="match status" value="1"/>
</dbReference>
<dbReference type="InterPro" id="IPR015422">
    <property type="entry name" value="PyrdxlP-dep_Trfase_small"/>
</dbReference>
<feature type="modified residue" description="N6-(pyridoxal phosphate)lysine" evidence="5">
    <location>
        <position position="209"/>
    </location>
</feature>
<keyword evidence="4 5" id="KW-0663">Pyridoxal phosphate</keyword>
<proteinExistence type="inferred from homology"/>
<dbReference type="PANTHER" id="PTHR43797">
    <property type="entry name" value="HOMOCYSTEINE/CYSTEINE SYNTHASE"/>
    <property type="match status" value="1"/>
</dbReference>
<dbReference type="InterPro" id="IPR000277">
    <property type="entry name" value="Cys/Met-Metab_PyrdxlP-dep_enz"/>
</dbReference>
<dbReference type="InterPro" id="IPR006235">
    <property type="entry name" value="OAc-hSer/O-AcSer_sulfhydrylase"/>
</dbReference>
<evidence type="ECO:0000256" key="3">
    <source>
        <dbReference type="ARBA" id="ARBA00022679"/>
    </source>
</evidence>
<evidence type="ECO:0000256" key="2">
    <source>
        <dbReference type="ARBA" id="ARBA00009077"/>
    </source>
</evidence>
<dbReference type="NCBIfam" id="TIGR01326">
    <property type="entry name" value="OAH_OAS_sulfhy"/>
    <property type="match status" value="1"/>
</dbReference>
<evidence type="ECO:0000256" key="4">
    <source>
        <dbReference type="ARBA" id="ARBA00022898"/>
    </source>
</evidence>
<sequence>MSARPFGFDTLQLHAGQTPDPTTGAQAVPIYQTASFVFKDFASAEAIAAVEDFGFEYSRVGNPTNDVLERRIAALEGGTGALALGSGSAATAYAILNITHAGEEVVAAKTLYGGSFSLFANTLPRHGVRTTLVDSANPENFAAAITERTRAIFVETIGNPDINIVDFEAVARVAEQNGIPLIIDNTFATPYLFRPFDYGANVVVHSATKYIGGHGTSIGGLIVDGGNFDWSNGKFPDFTTPDPAYGGFIHWDKWRDVPGAGNIVFVMKARLHYLRDLGACLSPFNAFLLLQGLETLSLRLEREVASTQRIAEHLASHAEVEWVSYPGLADNPSHALARKYLPRGPGAILSFGIRGGLERAKKFIESLELFSFLANVGDSRSLVVHPATITHSQLTKEEQILAGVRPEQIRLSIGTENIDDLLWDLDQAFSRSAG</sequence>
<reference evidence="9" key="1">
    <citation type="submission" date="2017-12" db="EMBL/GenBank/DDBJ databases">
        <title>Draft genome sequence of Telmatospirillum siberiense 26-4b1T, an acidotolerant peatland alphaproteobacterium potentially involved in sulfur cycling.</title>
        <authorList>
            <person name="Hausmann B."/>
            <person name="Pjevac P."/>
            <person name="Schreck K."/>
            <person name="Herbold C.W."/>
            <person name="Daims H."/>
            <person name="Wagner M."/>
            <person name="Pester M."/>
            <person name="Loy A."/>
        </authorList>
    </citation>
    <scope>NUCLEOTIDE SEQUENCE [LARGE SCALE GENOMIC DNA]</scope>
    <source>
        <strain evidence="9">26-4b1</strain>
    </source>
</reference>
<dbReference type="RefSeq" id="WP_101250808.1">
    <property type="nucleotide sequence ID" value="NZ_PIUM01000012.1"/>
</dbReference>
<dbReference type="CDD" id="cd00614">
    <property type="entry name" value="CGS_like"/>
    <property type="match status" value="1"/>
</dbReference>
<protein>
    <submittedName>
        <fullName evidence="8">O-acetylhomoserine/O-acetylserine sulfhydrylase</fullName>
    </submittedName>
</protein>
<evidence type="ECO:0000256" key="6">
    <source>
        <dbReference type="RuleBase" id="RU362118"/>
    </source>
</evidence>
<evidence type="ECO:0000256" key="5">
    <source>
        <dbReference type="PIRSR" id="PIRSR001434-2"/>
    </source>
</evidence>
<organism evidence="8 9">
    <name type="scientific">Telmatospirillum siberiense</name>
    <dbReference type="NCBI Taxonomy" id="382514"/>
    <lineage>
        <taxon>Bacteria</taxon>
        <taxon>Pseudomonadati</taxon>
        <taxon>Pseudomonadota</taxon>
        <taxon>Alphaproteobacteria</taxon>
        <taxon>Rhodospirillales</taxon>
        <taxon>Rhodospirillaceae</taxon>
        <taxon>Telmatospirillum</taxon>
    </lineage>
</organism>
<comment type="cofactor">
    <cofactor evidence="1 6">
        <name>pyridoxal 5'-phosphate</name>
        <dbReference type="ChEBI" id="CHEBI:597326"/>
    </cofactor>
</comment>
<evidence type="ECO:0000256" key="1">
    <source>
        <dbReference type="ARBA" id="ARBA00001933"/>
    </source>
</evidence>
<dbReference type="GO" id="GO:0071269">
    <property type="term" value="P:L-homocysteine biosynthetic process"/>
    <property type="evidence" value="ECO:0007669"/>
    <property type="project" value="TreeGrafter"/>
</dbReference>
<dbReference type="PANTHER" id="PTHR43797:SF2">
    <property type="entry name" value="HOMOCYSTEINE_CYSTEINE SYNTHASE"/>
    <property type="match status" value="1"/>
</dbReference>
<comment type="caution">
    <text evidence="8">The sequence shown here is derived from an EMBL/GenBank/DDBJ whole genome shotgun (WGS) entry which is preliminary data.</text>
</comment>
<feature type="region of interest" description="Disordered" evidence="7">
    <location>
        <begin position="1"/>
        <end position="20"/>
    </location>
</feature>